<dbReference type="AlphaFoldDB" id="A0A0A9YPK1"/>
<reference evidence="3" key="2">
    <citation type="submission" date="2014-07" db="EMBL/GenBank/DDBJ databases">
        <authorList>
            <person name="Hull J."/>
        </authorList>
    </citation>
    <scope>NUCLEOTIDE SEQUENCE</scope>
</reference>
<dbReference type="PANTHER" id="PTHR31781">
    <property type="entry name" value="UNC80"/>
    <property type="match status" value="1"/>
</dbReference>
<name>A0A0A9YPK1_LYGHE</name>
<accession>A0A0A9YPK1</accession>
<dbReference type="GO" id="GO:0005261">
    <property type="term" value="F:monoatomic cation channel activity"/>
    <property type="evidence" value="ECO:0007669"/>
    <property type="project" value="TreeGrafter"/>
</dbReference>
<dbReference type="GO" id="GO:0034703">
    <property type="term" value="C:cation channel complex"/>
    <property type="evidence" value="ECO:0007669"/>
    <property type="project" value="TreeGrafter"/>
</dbReference>
<evidence type="ECO:0000313" key="3">
    <source>
        <dbReference type="EMBL" id="JAG31470.1"/>
    </source>
</evidence>
<feature type="domain" description="Protein UNC80 central region" evidence="2">
    <location>
        <begin position="86"/>
        <end position="149"/>
    </location>
</feature>
<feature type="non-terminal residue" evidence="3">
    <location>
        <position position="149"/>
    </location>
</feature>
<feature type="region of interest" description="Disordered" evidence="1">
    <location>
        <begin position="1"/>
        <end position="29"/>
    </location>
</feature>
<dbReference type="EMBL" id="GBHO01012134">
    <property type="protein sequence ID" value="JAG31470.1"/>
    <property type="molecule type" value="Transcribed_RNA"/>
</dbReference>
<dbReference type="Pfam" id="PF19424">
    <property type="entry name" value="UNC80"/>
    <property type="match status" value="1"/>
</dbReference>
<evidence type="ECO:0000256" key="1">
    <source>
        <dbReference type="SAM" id="MobiDB-lite"/>
    </source>
</evidence>
<dbReference type="GO" id="GO:0030424">
    <property type="term" value="C:axon"/>
    <property type="evidence" value="ECO:0007669"/>
    <property type="project" value="TreeGrafter"/>
</dbReference>
<dbReference type="PANTHER" id="PTHR31781:SF1">
    <property type="entry name" value="PROTEIN UNC-80 HOMOLOG"/>
    <property type="match status" value="1"/>
</dbReference>
<proteinExistence type="predicted"/>
<dbReference type="GO" id="GO:0055080">
    <property type="term" value="P:monoatomic cation homeostasis"/>
    <property type="evidence" value="ECO:0007669"/>
    <property type="project" value="TreeGrafter"/>
</dbReference>
<evidence type="ECO:0000259" key="2">
    <source>
        <dbReference type="Pfam" id="PF19424"/>
    </source>
</evidence>
<feature type="non-terminal residue" evidence="3">
    <location>
        <position position="1"/>
    </location>
</feature>
<sequence>EGALVHHAAQLHHSYSKTSQKSTSSVTNTLQRAKRRMEDQFNKFGFGRRNKKDGSVEETQGSYLSRRNSIELAEGRSRDCEVVILKTRRLVEKNVLLSGMLRFSLLLETCQPATLPHPHLLAAILDLPGAPVVSRATALLECAHFVHLC</sequence>
<gene>
    <name evidence="3" type="ORF">CM83_9311</name>
</gene>
<protein>
    <recommendedName>
        <fullName evidence="2">Protein UNC80 central region domain-containing protein</fullName>
    </recommendedName>
</protein>
<dbReference type="InterPro" id="IPR045852">
    <property type="entry name" value="UNC80_central"/>
</dbReference>
<feature type="compositionally biased region" description="Low complexity" evidence="1">
    <location>
        <begin position="16"/>
        <end position="29"/>
    </location>
</feature>
<organism evidence="3">
    <name type="scientific">Lygus hesperus</name>
    <name type="common">Western plant bug</name>
    <dbReference type="NCBI Taxonomy" id="30085"/>
    <lineage>
        <taxon>Eukaryota</taxon>
        <taxon>Metazoa</taxon>
        <taxon>Ecdysozoa</taxon>
        <taxon>Arthropoda</taxon>
        <taxon>Hexapoda</taxon>
        <taxon>Insecta</taxon>
        <taxon>Pterygota</taxon>
        <taxon>Neoptera</taxon>
        <taxon>Paraneoptera</taxon>
        <taxon>Hemiptera</taxon>
        <taxon>Heteroptera</taxon>
        <taxon>Panheteroptera</taxon>
        <taxon>Cimicomorpha</taxon>
        <taxon>Miridae</taxon>
        <taxon>Mirini</taxon>
        <taxon>Lygus</taxon>
    </lineage>
</organism>
<feature type="region of interest" description="Disordered" evidence="1">
    <location>
        <begin position="41"/>
        <end position="61"/>
    </location>
</feature>
<reference evidence="3" key="1">
    <citation type="journal article" date="2014" name="PLoS ONE">
        <title>Transcriptome-Based Identification of ABC Transporters in the Western Tarnished Plant Bug Lygus hesperus.</title>
        <authorList>
            <person name="Hull J.J."/>
            <person name="Chaney K."/>
            <person name="Geib S.M."/>
            <person name="Fabrick J.A."/>
            <person name="Brent C.S."/>
            <person name="Walsh D."/>
            <person name="Lavine L.C."/>
        </authorList>
    </citation>
    <scope>NUCLEOTIDE SEQUENCE</scope>
</reference>